<comment type="similarity">
    <text evidence="1">Belongs to the NifU family.</text>
</comment>
<dbReference type="InterPro" id="IPR034904">
    <property type="entry name" value="FSCA_dom_sf"/>
</dbReference>
<dbReference type="PANTHER" id="PTHR11178">
    <property type="entry name" value="IRON-SULFUR CLUSTER SCAFFOLD PROTEIN NFU-RELATED"/>
    <property type="match status" value="1"/>
</dbReference>
<dbReference type="SUPFAM" id="SSF117916">
    <property type="entry name" value="Fe-S cluster assembly (FSCA) domain-like"/>
    <property type="match status" value="1"/>
</dbReference>
<dbReference type="GO" id="GO:0051536">
    <property type="term" value="F:iron-sulfur cluster binding"/>
    <property type="evidence" value="ECO:0007669"/>
    <property type="project" value="InterPro"/>
</dbReference>
<dbReference type="AlphaFoldDB" id="A0A0G1Y1F0"/>
<evidence type="ECO:0000256" key="1">
    <source>
        <dbReference type="ARBA" id="ARBA00006420"/>
    </source>
</evidence>
<comment type="caution">
    <text evidence="3">The sequence shown here is derived from an EMBL/GenBank/DDBJ whole genome shotgun (WGS) entry which is preliminary data.</text>
</comment>
<name>A0A0G1Y1F0_9BACT</name>
<reference evidence="3 4" key="1">
    <citation type="journal article" date="2015" name="Nature">
        <title>rRNA introns, odd ribosomes, and small enigmatic genomes across a large radiation of phyla.</title>
        <authorList>
            <person name="Brown C.T."/>
            <person name="Hug L.A."/>
            <person name="Thomas B.C."/>
            <person name="Sharon I."/>
            <person name="Castelle C.J."/>
            <person name="Singh A."/>
            <person name="Wilkins M.J."/>
            <person name="Williams K.H."/>
            <person name="Banfield J.F."/>
        </authorList>
    </citation>
    <scope>NUCLEOTIDE SEQUENCE [LARGE SCALE GENOMIC DNA]</scope>
</reference>
<dbReference type="Gene3D" id="3.30.300.130">
    <property type="entry name" value="Fe-S cluster assembly (FSCA)"/>
    <property type="match status" value="1"/>
</dbReference>
<accession>A0A0G1Y1F0</accession>
<dbReference type="InterPro" id="IPR001075">
    <property type="entry name" value="NIF_FeS_clus_asmbl_NifU_C"/>
</dbReference>
<evidence type="ECO:0000313" key="3">
    <source>
        <dbReference type="EMBL" id="KKW36985.1"/>
    </source>
</evidence>
<proteinExistence type="inferred from homology"/>
<sequence>MPSIFRSTFYFLLSTLRYPRMRDKIESVLEQIRPMLQRDGGNIELVDVDEGSGVVRVRLQGACRGCPMSQFTLKMGVEATLRDALPQVTEVVTVDD</sequence>
<dbReference type="EMBL" id="LCRM01000007">
    <property type="protein sequence ID" value="KKW36985.1"/>
    <property type="molecule type" value="Genomic_DNA"/>
</dbReference>
<dbReference type="Proteomes" id="UP000034290">
    <property type="component" value="Unassembled WGS sequence"/>
</dbReference>
<organism evidence="3 4">
    <name type="scientific">Candidatus Giovannonibacteria bacterium GW2011_GWA2_53_7</name>
    <dbReference type="NCBI Taxonomy" id="1618650"/>
    <lineage>
        <taxon>Bacteria</taxon>
        <taxon>Candidatus Giovannoniibacteriota</taxon>
    </lineage>
</organism>
<dbReference type="GO" id="GO:0016226">
    <property type="term" value="P:iron-sulfur cluster assembly"/>
    <property type="evidence" value="ECO:0007669"/>
    <property type="project" value="InterPro"/>
</dbReference>
<feature type="domain" description="NIF system FeS cluster assembly NifU C-terminal" evidence="2">
    <location>
        <begin position="25"/>
        <end position="92"/>
    </location>
</feature>
<evidence type="ECO:0000313" key="4">
    <source>
        <dbReference type="Proteomes" id="UP000034290"/>
    </source>
</evidence>
<gene>
    <name evidence="3" type="ORF">UY81_C0007G0006</name>
</gene>
<dbReference type="Pfam" id="PF01106">
    <property type="entry name" value="NifU"/>
    <property type="match status" value="1"/>
</dbReference>
<dbReference type="PANTHER" id="PTHR11178:SF1">
    <property type="entry name" value="NFU1 IRON-SULFUR CLUSTER SCAFFOLD HOMOLOG, MITOCHONDRIAL"/>
    <property type="match status" value="1"/>
</dbReference>
<evidence type="ECO:0000259" key="2">
    <source>
        <dbReference type="Pfam" id="PF01106"/>
    </source>
</evidence>
<protein>
    <submittedName>
        <fullName evidence="3">Nitrogen-fixing NifU domain protein</fullName>
    </submittedName>
</protein>
<dbReference type="GO" id="GO:0005506">
    <property type="term" value="F:iron ion binding"/>
    <property type="evidence" value="ECO:0007669"/>
    <property type="project" value="InterPro"/>
</dbReference>
<dbReference type="PATRIC" id="fig|1618650.3.peg.102"/>